<evidence type="ECO:0000313" key="2">
    <source>
        <dbReference type="Proteomes" id="UP001469553"/>
    </source>
</evidence>
<accession>A0ABV0ZH71</accession>
<evidence type="ECO:0000313" key="1">
    <source>
        <dbReference type="EMBL" id="MEQ2305117.1"/>
    </source>
</evidence>
<dbReference type="Proteomes" id="UP001469553">
    <property type="component" value="Unassembled WGS sequence"/>
</dbReference>
<protein>
    <submittedName>
        <fullName evidence="1">Uncharacterized protein</fullName>
    </submittedName>
</protein>
<gene>
    <name evidence="1" type="ORF">AMECASPLE_034265</name>
</gene>
<name>A0ABV0ZH71_9TELE</name>
<reference evidence="1 2" key="1">
    <citation type="submission" date="2021-06" db="EMBL/GenBank/DDBJ databases">
        <authorList>
            <person name="Palmer J.M."/>
        </authorList>
    </citation>
    <scope>NUCLEOTIDE SEQUENCE [LARGE SCALE GENOMIC DNA]</scope>
    <source>
        <strain evidence="1 2">AS_MEX2019</strain>
        <tissue evidence="1">Muscle</tissue>
    </source>
</reference>
<proteinExistence type="predicted"/>
<sequence length="128" mass="13746">MPSQILGDSRMDAPAEAHWCLGSWLVQRFSGPGLLVVGSSRLVLPMGKDELGSPSGICAGSLVWEWDTGYLHKSIRHRNNIGMVFMWLLRSFFRVVGSCCTAYVSWGSVGPGVGCKGEAGLCCASLHS</sequence>
<organism evidence="1 2">
    <name type="scientific">Ameca splendens</name>
    <dbReference type="NCBI Taxonomy" id="208324"/>
    <lineage>
        <taxon>Eukaryota</taxon>
        <taxon>Metazoa</taxon>
        <taxon>Chordata</taxon>
        <taxon>Craniata</taxon>
        <taxon>Vertebrata</taxon>
        <taxon>Euteleostomi</taxon>
        <taxon>Actinopterygii</taxon>
        <taxon>Neopterygii</taxon>
        <taxon>Teleostei</taxon>
        <taxon>Neoteleostei</taxon>
        <taxon>Acanthomorphata</taxon>
        <taxon>Ovalentaria</taxon>
        <taxon>Atherinomorphae</taxon>
        <taxon>Cyprinodontiformes</taxon>
        <taxon>Goodeidae</taxon>
        <taxon>Ameca</taxon>
    </lineage>
</organism>
<comment type="caution">
    <text evidence="1">The sequence shown here is derived from an EMBL/GenBank/DDBJ whole genome shotgun (WGS) entry which is preliminary data.</text>
</comment>
<keyword evidence="2" id="KW-1185">Reference proteome</keyword>
<dbReference type="EMBL" id="JAHRIP010061245">
    <property type="protein sequence ID" value="MEQ2305117.1"/>
    <property type="molecule type" value="Genomic_DNA"/>
</dbReference>